<evidence type="ECO:0000256" key="1">
    <source>
        <dbReference type="SAM" id="MobiDB-lite"/>
    </source>
</evidence>
<dbReference type="HOGENOM" id="CLU_020835_0_0_1"/>
<feature type="compositionally biased region" description="Basic residues" evidence="1">
    <location>
        <begin position="149"/>
        <end position="165"/>
    </location>
</feature>
<proteinExistence type="predicted"/>
<dbReference type="PANTHER" id="PTHR23070">
    <property type="entry name" value="BCS1 AAA-TYPE ATPASE"/>
    <property type="match status" value="1"/>
</dbReference>
<evidence type="ECO:0000259" key="2">
    <source>
        <dbReference type="Pfam" id="PF00004"/>
    </source>
</evidence>
<feature type="region of interest" description="Disordered" evidence="1">
    <location>
        <begin position="139"/>
        <end position="177"/>
    </location>
</feature>
<reference evidence="3" key="3">
    <citation type="submission" date="2015-02" db="UniProtKB">
        <authorList>
            <consortium name="EnsemblProtists"/>
        </authorList>
    </citation>
    <scope>IDENTIFICATION</scope>
    <source>
        <strain evidence="3">DAOM BR144</strain>
    </source>
</reference>
<dbReference type="Pfam" id="PF00004">
    <property type="entry name" value="AAA"/>
    <property type="match status" value="1"/>
</dbReference>
<feature type="compositionally biased region" description="Low complexity" evidence="1">
    <location>
        <begin position="139"/>
        <end position="148"/>
    </location>
</feature>
<dbReference type="InterPro" id="IPR027417">
    <property type="entry name" value="P-loop_NTPase"/>
</dbReference>
<sequence>MKDPDEKNHMLQQAVSAYIIQQRIALEKPEMYYELVEDNNHQAGFKSDYFGETSRLRPEMMPPVNQWHALMPDVDFMHDYWTPGEVHFRFRSSTPDGSDRIDAFIEKAFKQYQRLEAKKFQEETSRYHFEWLGVTSSSQSVVPSSSRGGRTRGRGRGRGGRRRMTSSRGQAASTPQSCKRYLASDATTFSNLFFDEKSRLIQTLNDFSHREGKFEVNRFAHRLGMFLHGPSGSGKTSITKAISHYTKRHIVNISLRKVKTNKELLEVLQDLKFTVAGEQTPMELTFKDVVFVLEDVDCITFATESKTRNESAYWHFKDNEDDPLTVSGFLNAVDGMVESPGRMIVMTATHHYKVHPALIRPGRVQLSLSLGTVSRKCAQQMLEHYFHAKLNSQQESQLTSMYAASEASLTPADMEAICLIGDNVDAALLDLATMIGGSSPSASAMEA</sequence>
<dbReference type="AlphaFoldDB" id="K3WXZ3"/>
<organism evidence="3 4">
    <name type="scientific">Globisporangium ultimum (strain ATCC 200006 / CBS 805.95 / DAOM BR144)</name>
    <name type="common">Pythium ultimum</name>
    <dbReference type="NCBI Taxonomy" id="431595"/>
    <lineage>
        <taxon>Eukaryota</taxon>
        <taxon>Sar</taxon>
        <taxon>Stramenopiles</taxon>
        <taxon>Oomycota</taxon>
        <taxon>Peronosporomycetes</taxon>
        <taxon>Pythiales</taxon>
        <taxon>Pythiaceae</taxon>
        <taxon>Globisporangium</taxon>
    </lineage>
</organism>
<evidence type="ECO:0000313" key="4">
    <source>
        <dbReference type="Proteomes" id="UP000019132"/>
    </source>
</evidence>
<reference evidence="4" key="1">
    <citation type="journal article" date="2010" name="Genome Biol.">
        <title>Genome sequence of the necrotrophic plant pathogen Pythium ultimum reveals original pathogenicity mechanisms and effector repertoire.</title>
        <authorList>
            <person name="Levesque C.A."/>
            <person name="Brouwer H."/>
            <person name="Cano L."/>
            <person name="Hamilton J.P."/>
            <person name="Holt C."/>
            <person name="Huitema E."/>
            <person name="Raffaele S."/>
            <person name="Robideau G.P."/>
            <person name="Thines M."/>
            <person name="Win J."/>
            <person name="Zerillo M.M."/>
            <person name="Beakes G.W."/>
            <person name="Boore J.L."/>
            <person name="Busam D."/>
            <person name="Dumas B."/>
            <person name="Ferriera S."/>
            <person name="Fuerstenberg S.I."/>
            <person name="Gachon C.M."/>
            <person name="Gaulin E."/>
            <person name="Govers F."/>
            <person name="Grenville-Briggs L."/>
            <person name="Horner N."/>
            <person name="Hostetler J."/>
            <person name="Jiang R.H."/>
            <person name="Johnson J."/>
            <person name="Krajaejun T."/>
            <person name="Lin H."/>
            <person name="Meijer H.J."/>
            <person name="Moore B."/>
            <person name="Morris P."/>
            <person name="Phuntmart V."/>
            <person name="Puiu D."/>
            <person name="Shetty J."/>
            <person name="Stajich J.E."/>
            <person name="Tripathy S."/>
            <person name="Wawra S."/>
            <person name="van West P."/>
            <person name="Whitty B.R."/>
            <person name="Coutinho P.M."/>
            <person name="Henrissat B."/>
            <person name="Martin F."/>
            <person name="Thomas P.D."/>
            <person name="Tyler B.M."/>
            <person name="De Vries R.P."/>
            <person name="Kamoun S."/>
            <person name="Yandell M."/>
            <person name="Tisserat N."/>
            <person name="Buell C.R."/>
        </authorList>
    </citation>
    <scope>NUCLEOTIDE SEQUENCE</scope>
    <source>
        <strain evidence="4">DAOM:BR144</strain>
    </source>
</reference>
<name>K3WXZ3_GLOUD</name>
<dbReference type="EMBL" id="GL376624">
    <property type="status" value="NOT_ANNOTATED_CDS"/>
    <property type="molecule type" value="Genomic_DNA"/>
</dbReference>
<dbReference type="InterPro" id="IPR050747">
    <property type="entry name" value="Mitochondrial_chaperone_BCS1"/>
</dbReference>
<feature type="domain" description="ATPase AAA-type core" evidence="2">
    <location>
        <begin position="225"/>
        <end position="368"/>
    </location>
</feature>
<dbReference type="STRING" id="431595.K3WXZ3"/>
<reference evidence="4" key="2">
    <citation type="submission" date="2010-04" db="EMBL/GenBank/DDBJ databases">
        <authorList>
            <person name="Buell R."/>
            <person name="Hamilton J."/>
            <person name="Hostetler J."/>
        </authorList>
    </citation>
    <scope>NUCLEOTIDE SEQUENCE [LARGE SCALE GENOMIC DNA]</scope>
    <source>
        <strain evidence="4">DAOM:BR144</strain>
    </source>
</reference>
<protein>
    <recommendedName>
        <fullName evidence="2">ATPase AAA-type core domain-containing protein</fullName>
    </recommendedName>
</protein>
<dbReference type="InParanoid" id="K3WXZ3"/>
<dbReference type="GO" id="GO:0005524">
    <property type="term" value="F:ATP binding"/>
    <property type="evidence" value="ECO:0007669"/>
    <property type="project" value="InterPro"/>
</dbReference>
<dbReference type="GO" id="GO:0016887">
    <property type="term" value="F:ATP hydrolysis activity"/>
    <property type="evidence" value="ECO:0007669"/>
    <property type="project" value="InterPro"/>
</dbReference>
<accession>K3WXZ3</accession>
<dbReference type="eggNOG" id="KOG0743">
    <property type="taxonomic scope" value="Eukaryota"/>
</dbReference>
<keyword evidence="4" id="KW-1185">Reference proteome</keyword>
<dbReference type="Proteomes" id="UP000019132">
    <property type="component" value="Unassembled WGS sequence"/>
</dbReference>
<dbReference type="VEuPathDB" id="FungiDB:PYU1_G009823"/>
<dbReference type="SUPFAM" id="SSF52540">
    <property type="entry name" value="P-loop containing nucleoside triphosphate hydrolases"/>
    <property type="match status" value="1"/>
</dbReference>
<dbReference type="InterPro" id="IPR003959">
    <property type="entry name" value="ATPase_AAA_core"/>
</dbReference>
<dbReference type="Gene3D" id="3.40.50.300">
    <property type="entry name" value="P-loop containing nucleotide triphosphate hydrolases"/>
    <property type="match status" value="1"/>
</dbReference>
<dbReference type="EnsemblProtists" id="PYU1_T009841">
    <property type="protein sequence ID" value="PYU1_T009841"/>
    <property type="gene ID" value="PYU1_G009823"/>
</dbReference>
<evidence type="ECO:0000313" key="3">
    <source>
        <dbReference type="EnsemblProtists" id="PYU1_T009841"/>
    </source>
</evidence>